<dbReference type="GO" id="GO:0046983">
    <property type="term" value="F:protein dimerization activity"/>
    <property type="evidence" value="ECO:0007669"/>
    <property type="project" value="InterPro"/>
</dbReference>
<evidence type="ECO:0000256" key="1">
    <source>
        <dbReference type="SAM" id="MobiDB-lite"/>
    </source>
</evidence>
<evidence type="ECO:0000313" key="3">
    <source>
        <dbReference type="EMBL" id="RXH97383.1"/>
    </source>
</evidence>
<dbReference type="STRING" id="3750.A0A498JTZ3"/>
<dbReference type="Proteomes" id="UP000290289">
    <property type="component" value="Chromosome 6"/>
</dbReference>
<gene>
    <name evidence="3" type="ORF">DVH24_036051</name>
</gene>
<organism evidence="3 4">
    <name type="scientific">Malus domestica</name>
    <name type="common">Apple</name>
    <name type="synonym">Pyrus malus</name>
    <dbReference type="NCBI Taxonomy" id="3750"/>
    <lineage>
        <taxon>Eukaryota</taxon>
        <taxon>Viridiplantae</taxon>
        <taxon>Streptophyta</taxon>
        <taxon>Embryophyta</taxon>
        <taxon>Tracheophyta</taxon>
        <taxon>Spermatophyta</taxon>
        <taxon>Magnoliopsida</taxon>
        <taxon>eudicotyledons</taxon>
        <taxon>Gunneridae</taxon>
        <taxon>Pentapetalae</taxon>
        <taxon>rosids</taxon>
        <taxon>fabids</taxon>
        <taxon>Rosales</taxon>
        <taxon>Rosaceae</taxon>
        <taxon>Amygdaloideae</taxon>
        <taxon>Maleae</taxon>
        <taxon>Malus</taxon>
    </lineage>
</organism>
<evidence type="ECO:0000259" key="2">
    <source>
        <dbReference type="Pfam" id="PF05699"/>
    </source>
</evidence>
<dbReference type="EMBL" id="RDQH01000332">
    <property type="protein sequence ID" value="RXH97383.1"/>
    <property type="molecule type" value="Genomic_DNA"/>
</dbReference>
<accession>A0A498JTZ3</accession>
<dbReference type="PANTHER" id="PTHR11697">
    <property type="entry name" value="GENERAL TRANSCRIPTION FACTOR 2-RELATED ZINC FINGER PROTEIN"/>
    <property type="match status" value="1"/>
</dbReference>
<protein>
    <recommendedName>
        <fullName evidence="2">HAT C-terminal dimerisation domain-containing protein</fullName>
    </recommendedName>
</protein>
<keyword evidence="4" id="KW-1185">Reference proteome</keyword>
<comment type="caution">
    <text evidence="3">The sequence shown here is derived from an EMBL/GenBank/DDBJ whole genome shotgun (WGS) entry which is preliminary data.</text>
</comment>
<dbReference type="InterPro" id="IPR055298">
    <property type="entry name" value="AtLOH3-like"/>
</dbReference>
<feature type="region of interest" description="Disordered" evidence="1">
    <location>
        <begin position="1"/>
        <end position="21"/>
    </location>
</feature>
<dbReference type="PANTHER" id="PTHR11697:SF230">
    <property type="entry name" value="ZINC FINGER, MYM DOMAIN CONTAINING 1"/>
    <property type="match status" value="1"/>
</dbReference>
<proteinExistence type="predicted"/>
<dbReference type="InterPro" id="IPR008906">
    <property type="entry name" value="HATC_C_dom"/>
</dbReference>
<dbReference type="Pfam" id="PF05699">
    <property type="entry name" value="Dimer_Tnp_hAT"/>
    <property type="match status" value="1"/>
</dbReference>
<feature type="compositionally biased region" description="Polar residues" evidence="1">
    <location>
        <begin position="1"/>
        <end position="14"/>
    </location>
</feature>
<dbReference type="AlphaFoldDB" id="A0A498JTZ3"/>
<evidence type="ECO:0000313" key="4">
    <source>
        <dbReference type="Proteomes" id="UP000290289"/>
    </source>
</evidence>
<reference evidence="3 4" key="1">
    <citation type="submission" date="2018-10" db="EMBL/GenBank/DDBJ databases">
        <title>A high-quality apple genome assembly.</title>
        <authorList>
            <person name="Hu J."/>
        </authorList>
    </citation>
    <scope>NUCLEOTIDE SEQUENCE [LARGE SCALE GENOMIC DNA]</scope>
    <source>
        <strain evidence="4">cv. HFTH1</strain>
        <tissue evidence="3">Young leaf</tissue>
    </source>
</reference>
<name>A0A498JTZ3_MALDO</name>
<feature type="domain" description="HAT C-terminal dimerisation" evidence="2">
    <location>
        <begin position="82"/>
        <end position="127"/>
    </location>
</feature>
<sequence length="136" mass="15333">MGNPLRSSRVSSQKQNREGVVGIQSRQYRATAESSPKCGGGLGRDDFRNQYQSLLIGKINFQLLLSLLRPKNNNIHVYINYIALVLPIATASMERAISAMNIVKSPLRNRMRDQWLSNSMVVYIESNVFSSVDMKL</sequence>